<dbReference type="PRINTS" id="PR00252">
    <property type="entry name" value="NRIONCHANNEL"/>
</dbReference>
<name>A0A914IAT3_GLORO</name>
<keyword evidence="15" id="KW-1185">Reference proteome</keyword>
<reference evidence="16" key="1">
    <citation type="submission" date="2022-11" db="UniProtKB">
        <authorList>
            <consortium name="WormBaseParasite"/>
        </authorList>
    </citation>
    <scope>IDENTIFICATION</scope>
</reference>
<dbReference type="InterPro" id="IPR038050">
    <property type="entry name" value="Neuro_actylchol_rec"/>
</dbReference>
<evidence type="ECO:0000256" key="9">
    <source>
        <dbReference type="ARBA" id="ARBA00023136"/>
    </source>
</evidence>
<evidence type="ECO:0000256" key="2">
    <source>
        <dbReference type="ARBA" id="ARBA00004236"/>
    </source>
</evidence>
<dbReference type="InterPro" id="IPR036734">
    <property type="entry name" value="Neur_chan_lig-bd_sf"/>
</dbReference>
<evidence type="ECO:0000256" key="3">
    <source>
        <dbReference type="ARBA" id="ARBA00022448"/>
    </source>
</evidence>
<feature type="region of interest" description="Disordered" evidence="12">
    <location>
        <begin position="534"/>
        <end position="570"/>
    </location>
</feature>
<keyword evidence="7 11" id="KW-1133">Transmembrane helix</keyword>
<feature type="transmembrane region" description="Helical" evidence="11">
    <location>
        <begin position="347"/>
        <end position="366"/>
    </location>
</feature>
<keyword evidence="5 11" id="KW-0812">Transmembrane</keyword>
<keyword evidence="4" id="KW-1003">Cell membrane</keyword>
<dbReference type="GO" id="GO:0005230">
    <property type="term" value="F:extracellular ligand-gated monoatomic ion channel activity"/>
    <property type="evidence" value="ECO:0007669"/>
    <property type="project" value="InterPro"/>
</dbReference>
<evidence type="ECO:0000313" key="15">
    <source>
        <dbReference type="Proteomes" id="UP000887572"/>
    </source>
</evidence>
<accession>A0A914IAT3</accession>
<dbReference type="AlphaFoldDB" id="A0A914IAT3"/>
<dbReference type="CDD" id="cd18987">
    <property type="entry name" value="LGIC_ECD_anion"/>
    <property type="match status" value="1"/>
</dbReference>
<comment type="similarity">
    <text evidence="11">Belongs to the ligand-gated ion channel (TC 1.A.9) family.</text>
</comment>
<dbReference type="PRINTS" id="PR00253">
    <property type="entry name" value="GABAARECEPTR"/>
</dbReference>
<dbReference type="InterPro" id="IPR018000">
    <property type="entry name" value="Neurotransmitter_ion_chnl_CS"/>
</dbReference>
<proteinExistence type="inferred from homology"/>
<evidence type="ECO:0000256" key="11">
    <source>
        <dbReference type="RuleBase" id="RU000687"/>
    </source>
</evidence>
<dbReference type="Gene3D" id="1.20.58.390">
    <property type="entry name" value="Neurotransmitter-gated ion-channel transmembrane domain"/>
    <property type="match status" value="1"/>
</dbReference>
<dbReference type="Pfam" id="PF02932">
    <property type="entry name" value="Neur_chan_memb"/>
    <property type="match status" value="1"/>
</dbReference>
<evidence type="ECO:0000256" key="5">
    <source>
        <dbReference type="ARBA" id="ARBA00022692"/>
    </source>
</evidence>
<keyword evidence="10 11" id="KW-0407">Ion channel</keyword>
<feature type="transmembrane region" description="Helical" evidence="11">
    <location>
        <begin position="697"/>
        <end position="716"/>
    </location>
</feature>
<protein>
    <submittedName>
        <fullName evidence="16">Uncharacterized protein</fullName>
    </submittedName>
</protein>
<dbReference type="FunFam" id="2.70.170.10:FF:000039">
    <property type="entry name" value="Ligand-Gated ion Channel"/>
    <property type="match status" value="1"/>
</dbReference>
<keyword evidence="9 11" id="KW-0472">Membrane</keyword>
<feature type="domain" description="Neurotransmitter-gated ion-channel ligand-binding" evidence="13">
    <location>
        <begin position="85"/>
        <end position="252"/>
    </location>
</feature>
<evidence type="ECO:0000256" key="8">
    <source>
        <dbReference type="ARBA" id="ARBA00023065"/>
    </source>
</evidence>
<organism evidence="15 16">
    <name type="scientific">Globodera rostochiensis</name>
    <name type="common">Golden nematode worm</name>
    <name type="synonym">Heterodera rostochiensis</name>
    <dbReference type="NCBI Taxonomy" id="31243"/>
    <lineage>
        <taxon>Eukaryota</taxon>
        <taxon>Metazoa</taxon>
        <taxon>Ecdysozoa</taxon>
        <taxon>Nematoda</taxon>
        <taxon>Chromadorea</taxon>
        <taxon>Rhabditida</taxon>
        <taxon>Tylenchina</taxon>
        <taxon>Tylenchomorpha</taxon>
        <taxon>Tylenchoidea</taxon>
        <taxon>Heteroderidae</taxon>
        <taxon>Heteroderinae</taxon>
        <taxon>Globodera</taxon>
    </lineage>
</organism>
<comment type="subcellular location">
    <subcellularLocation>
        <location evidence="2">Cell membrane</location>
    </subcellularLocation>
    <subcellularLocation>
        <location evidence="1">Membrane</location>
        <topology evidence="1">Multi-pass membrane protein</topology>
    </subcellularLocation>
</comment>
<evidence type="ECO:0000256" key="6">
    <source>
        <dbReference type="ARBA" id="ARBA00022729"/>
    </source>
</evidence>
<dbReference type="GO" id="GO:0004888">
    <property type="term" value="F:transmembrane signaling receptor activity"/>
    <property type="evidence" value="ECO:0007669"/>
    <property type="project" value="InterPro"/>
</dbReference>
<evidence type="ECO:0000256" key="1">
    <source>
        <dbReference type="ARBA" id="ARBA00004141"/>
    </source>
</evidence>
<feature type="compositionally biased region" description="Polar residues" evidence="12">
    <location>
        <begin position="637"/>
        <end position="646"/>
    </location>
</feature>
<keyword evidence="8 11" id="KW-0406">Ion transport</keyword>
<sequence>MRAAYAYEENCFWPTAKSRKVNGQNCEENKRTWRGRTNSKMPSLPILLFRLLLPVFILFLPLCLAQRRSVPIPLEMDRMLGAGREVYDKQSTPTQNERIPTSVKLAMYIEGIGSFRTHTMDFQLDVYLQQFWKDPRLAHNESSRILIRDKSILDRIWHPDVYFANARIAQFHEVTQPNFLVWIEPDGSILYDTRVSMIVICAMNLKNFPLDSQWCHLRILSYAYDINHLLIEWVDKAPITKNTNITMSDMDIVKLVPGTCDGVYSTGVWSCVTAEFFVSRELTHHILQTYVPTTLIVVISWFSFWLDVEAVPARVSLAITTLLTLSTQANSVKNSLPEVSYMKSLDLFLAVSVLFVFGVLIEFTIVNYTQRNATMAAAGLLTDEKGGGRNCALWRCLRKTLEGKWKKRKWNLREDNQQKHHKNISRMAAAPPAQKDLEGGLMRGIRWRNDEPQANTTKKISALQTQHQLRHVLSSDGTKEAVVPIIVCDKGDNNAEQYTLQKTMCHPPRMVVDRREAARIACWASPELSCERLSLRARGPQTPPEGETAAGTGADEQPAAPTEFCSSSSPTSSTLSSCAVLLVPDLPQPPPSSAVALCNETVLPLNSLLIRPDKPFFRRASAMASLLDPINIGNGGSKTDQQQLKTDNLESEGKTAPTARRKQPSMSSQAKWRHAVRKLQMNKREAGRIQAKKIDAWSRWAFPLSYLSFQGAYWYYYLRMAA</sequence>
<evidence type="ECO:0000256" key="12">
    <source>
        <dbReference type="SAM" id="MobiDB-lite"/>
    </source>
</evidence>
<dbReference type="GO" id="GO:0005886">
    <property type="term" value="C:plasma membrane"/>
    <property type="evidence" value="ECO:0007669"/>
    <property type="project" value="UniProtKB-SubCell"/>
</dbReference>
<dbReference type="Pfam" id="PF02931">
    <property type="entry name" value="Neur_chan_LBD"/>
    <property type="match status" value="1"/>
</dbReference>
<evidence type="ECO:0000256" key="7">
    <source>
        <dbReference type="ARBA" id="ARBA00022989"/>
    </source>
</evidence>
<dbReference type="InterPro" id="IPR006201">
    <property type="entry name" value="Neur_channel"/>
</dbReference>
<keyword evidence="6" id="KW-0732">Signal</keyword>
<dbReference type="WBParaSite" id="Gr19_v10_g8879.t1">
    <property type="protein sequence ID" value="Gr19_v10_g8879.t1"/>
    <property type="gene ID" value="Gr19_v10_g8879"/>
</dbReference>
<keyword evidence="3 11" id="KW-0813">Transport</keyword>
<dbReference type="NCBIfam" id="TIGR00860">
    <property type="entry name" value="LIC"/>
    <property type="match status" value="1"/>
</dbReference>
<dbReference type="InterPro" id="IPR006202">
    <property type="entry name" value="Neur_chan_lig-bd"/>
</dbReference>
<evidence type="ECO:0000259" key="14">
    <source>
        <dbReference type="Pfam" id="PF02932"/>
    </source>
</evidence>
<evidence type="ECO:0000259" key="13">
    <source>
        <dbReference type="Pfam" id="PF02931"/>
    </source>
</evidence>
<feature type="transmembrane region" description="Helical" evidence="11">
    <location>
        <begin position="44"/>
        <end position="64"/>
    </location>
</feature>
<dbReference type="InterPro" id="IPR006028">
    <property type="entry name" value="GABAA/Glycine_rcpt"/>
</dbReference>
<dbReference type="Gene3D" id="2.70.170.10">
    <property type="entry name" value="Neurotransmitter-gated ion-channel ligand-binding domain"/>
    <property type="match status" value="1"/>
</dbReference>
<feature type="transmembrane region" description="Helical" evidence="11">
    <location>
        <begin position="289"/>
        <end position="306"/>
    </location>
</feature>
<evidence type="ECO:0000313" key="16">
    <source>
        <dbReference type="WBParaSite" id="Gr19_v10_g8879.t1"/>
    </source>
</evidence>
<dbReference type="InterPro" id="IPR006029">
    <property type="entry name" value="Neurotrans-gated_channel_TM"/>
</dbReference>
<evidence type="ECO:0000256" key="4">
    <source>
        <dbReference type="ARBA" id="ARBA00022475"/>
    </source>
</evidence>
<dbReference type="PROSITE" id="PS00236">
    <property type="entry name" value="NEUROTR_ION_CHANNEL"/>
    <property type="match status" value="1"/>
</dbReference>
<dbReference type="CDD" id="cd19049">
    <property type="entry name" value="LGIC_TM_anion"/>
    <property type="match status" value="1"/>
</dbReference>
<dbReference type="InterPro" id="IPR036719">
    <property type="entry name" value="Neuro-gated_channel_TM_sf"/>
</dbReference>
<dbReference type="SUPFAM" id="SSF63712">
    <property type="entry name" value="Nicotinic receptor ligand binding domain-like"/>
    <property type="match status" value="1"/>
</dbReference>
<dbReference type="Proteomes" id="UP000887572">
    <property type="component" value="Unplaced"/>
</dbReference>
<dbReference type="SUPFAM" id="SSF90112">
    <property type="entry name" value="Neurotransmitter-gated ion-channel transmembrane pore"/>
    <property type="match status" value="1"/>
</dbReference>
<dbReference type="PANTHER" id="PTHR18945">
    <property type="entry name" value="NEUROTRANSMITTER GATED ION CHANNEL"/>
    <property type="match status" value="1"/>
</dbReference>
<feature type="domain" description="Neurotransmitter-gated ion-channel transmembrane" evidence="14">
    <location>
        <begin position="289"/>
        <end position="375"/>
    </location>
</feature>
<evidence type="ECO:0000256" key="10">
    <source>
        <dbReference type="ARBA" id="ARBA00023303"/>
    </source>
</evidence>
<feature type="region of interest" description="Disordered" evidence="12">
    <location>
        <begin position="633"/>
        <end position="672"/>
    </location>
</feature>